<comment type="caution">
    <text evidence="2">The sequence shown here is derived from an EMBL/GenBank/DDBJ whole genome shotgun (WGS) entry which is preliminary data.</text>
</comment>
<reference evidence="2 3" key="1">
    <citation type="submission" date="2021-06" db="EMBL/GenBank/DDBJ databases">
        <title>Caerostris darwini draft genome.</title>
        <authorList>
            <person name="Kono N."/>
            <person name="Arakawa K."/>
        </authorList>
    </citation>
    <scope>NUCLEOTIDE SEQUENCE [LARGE SCALE GENOMIC DNA]</scope>
</reference>
<keyword evidence="3" id="KW-1185">Reference proteome</keyword>
<gene>
    <name evidence="2" type="ORF">CDAR_413841</name>
</gene>
<dbReference type="EMBL" id="BPLQ01011158">
    <property type="protein sequence ID" value="GIY56070.1"/>
    <property type="molecule type" value="Genomic_DNA"/>
</dbReference>
<dbReference type="Proteomes" id="UP001054837">
    <property type="component" value="Unassembled WGS sequence"/>
</dbReference>
<protein>
    <submittedName>
        <fullName evidence="2">Uncharacterized protein</fullName>
    </submittedName>
</protein>
<evidence type="ECO:0000313" key="3">
    <source>
        <dbReference type="Proteomes" id="UP001054837"/>
    </source>
</evidence>
<organism evidence="2 3">
    <name type="scientific">Caerostris darwini</name>
    <dbReference type="NCBI Taxonomy" id="1538125"/>
    <lineage>
        <taxon>Eukaryota</taxon>
        <taxon>Metazoa</taxon>
        <taxon>Ecdysozoa</taxon>
        <taxon>Arthropoda</taxon>
        <taxon>Chelicerata</taxon>
        <taxon>Arachnida</taxon>
        <taxon>Araneae</taxon>
        <taxon>Araneomorphae</taxon>
        <taxon>Entelegynae</taxon>
        <taxon>Araneoidea</taxon>
        <taxon>Araneidae</taxon>
        <taxon>Caerostris</taxon>
    </lineage>
</organism>
<feature type="region of interest" description="Disordered" evidence="1">
    <location>
        <begin position="71"/>
        <end position="90"/>
    </location>
</feature>
<name>A0AAV4UEU0_9ARAC</name>
<evidence type="ECO:0000256" key="1">
    <source>
        <dbReference type="SAM" id="MobiDB-lite"/>
    </source>
</evidence>
<sequence>MVAERYPSEEWIHVYTYDSQKSEACSTGLFFSVVRQLLANSLAILMAMFPFTVTKKGVSFELNLGNSDHMFTHSPTKATGGRVPKTTTTA</sequence>
<proteinExistence type="predicted"/>
<evidence type="ECO:0000313" key="2">
    <source>
        <dbReference type="EMBL" id="GIY56070.1"/>
    </source>
</evidence>
<accession>A0AAV4UEU0</accession>
<dbReference type="AlphaFoldDB" id="A0AAV4UEU0"/>